<dbReference type="RefSeq" id="WP_158739505.1">
    <property type="nucleotide sequence ID" value="NZ_WSLF01000002.1"/>
</dbReference>
<dbReference type="AlphaFoldDB" id="A0A7C8LEE2"/>
<sequence length="51" mass="6126">MCNNLKELQDFLNEMIESDQYTYEEILTVSQELDFLLVDYLKGQNHDKKEP</sequence>
<dbReference type="GO" id="GO:0046983">
    <property type="term" value="F:protein dimerization activity"/>
    <property type="evidence" value="ECO:0007669"/>
    <property type="project" value="InterPro"/>
</dbReference>
<protein>
    <submittedName>
        <fullName evidence="1">Spo0E family sporulation regulatory protein-aspartic acid phosphatase</fullName>
    </submittedName>
</protein>
<dbReference type="GO" id="GO:0043937">
    <property type="term" value="P:regulation of sporulation"/>
    <property type="evidence" value="ECO:0007669"/>
    <property type="project" value="InterPro"/>
</dbReference>
<dbReference type="InterPro" id="IPR036638">
    <property type="entry name" value="HLH_DNA-bd_sf"/>
</dbReference>
<comment type="caution">
    <text evidence="1">The sequence shown here is derived from an EMBL/GenBank/DDBJ whole genome shotgun (WGS) entry which is preliminary data.</text>
</comment>
<dbReference type="InterPro" id="IPR037208">
    <property type="entry name" value="Spo0E-like_sf"/>
</dbReference>
<proteinExistence type="predicted"/>
<reference evidence="1 2" key="1">
    <citation type="submission" date="2019-12" db="EMBL/GenBank/DDBJ databases">
        <title>Defluviitalea raffinosedens, isolated from a biogas fermenter, genome sequencing and characterization.</title>
        <authorList>
            <person name="Rettenmaier R."/>
            <person name="Schneider M."/>
            <person name="Neuhaus K."/>
            <person name="Liebl W."/>
            <person name="Zverlov V."/>
        </authorList>
    </citation>
    <scope>NUCLEOTIDE SEQUENCE [LARGE SCALE GENOMIC DNA]</scope>
    <source>
        <strain evidence="1 2">249c-K6</strain>
    </source>
</reference>
<keyword evidence="2" id="KW-1185">Reference proteome</keyword>
<dbReference type="SUPFAM" id="SSF140500">
    <property type="entry name" value="BAS1536-like"/>
    <property type="match status" value="1"/>
</dbReference>
<organism evidence="1 2">
    <name type="scientific">Defluviitalea raffinosedens</name>
    <dbReference type="NCBI Taxonomy" id="1450156"/>
    <lineage>
        <taxon>Bacteria</taxon>
        <taxon>Bacillati</taxon>
        <taxon>Bacillota</taxon>
        <taxon>Clostridia</taxon>
        <taxon>Lachnospirales</taxon>
        <taxon>Defluviitaleaceae</taxon>
        <taxon>Defluviitalea</taxon>
    </lineage>
</organism>
<gene>
    <name evidence="1" type="ORF">GND95_03795</name>
</gene>
<dbReference type="EMBL" id="WSLF01000002">
    <property type="protein sequence ID" value="KAE9636253.1"/>
    <property type="molecule type" value="Genomic_DNA"/>
</dbReference>
<dbReference type="Gene3D" id="4.10.280.10">
    <property type="entry name" value="Helix-loop-helix DNA-binding domain"/>
    <property type="match status" value="1"/>
</dbReference>
<evidence type="ECO:0000313" key="1">
    <source>
        <dbReference type="EMBL" id="KAE9636253.1"/>
    </source>
</evidence>
<dbReference type="Proteomes" id="UP000483018">
    <property type="component" value="Unassembled WGS sequence"/>
</dbReference>
<evidence type="ECO:0000313" key="2">
    <source>
        <dbReference type="Proteomes" id="UP000483018"/>
    </source>
</evidence>
<dbReference type="Pfam" id="PF09388">
    <property type="entry name" value="SpoOE-like"/>
    <property type="match status" value="1"/>
</dbReference>
<dbReference type="InterPro" id="IPR018540">
    <property type="entry name" value="Spo0E-like"/>
</dbReference>
<name>A0A7C8LEE2_9FIRM</name>
<accession>A0A7C8LEE2</accession>
<dbReference type="OrthoDB" id="1935784at2"/>